<gene>
    <name evidence="3" type="ORF">BC351_11750</name>
</gene>
<dbReference type="PANTHER" id="PTHR46066:SF2">
    <property type="entry name" value="CHITINASE DOMAIN-CONTAINING PROTEIN 1"/>
    <property type="match status" value="1"/>
</dbReference>
<dbReference type="Proteomes" id="UP000190626">
    <property type="component" value="Unassembled WGS sequence"/>
</dbReference>
<dbReference type="GO" id="GO:0016787">
    <property type="term" value="F:hydrolase activity"/>
    <property type="evidence" value="ECO:0007669"/>
    <property type="project" value="UniProtKB-KW"/>
</dbReference>
<dbReference type="Pfam" id="PF00704">
    <property type="entry name" value="Glyco_hydro_18"/>
    <property type="match status" value="1"/>
</dbReference>
<proteinExistence type="predicted"/>
<evidence type="ECO:0000259" key="2">
    <source>
        <dbReference type="PROSITE" id="PS51910"/>
    </source>
</evidence>
<dbReference type="RefSeq" id="WP_079420886.1">
    <property type="nucleotide sequence ID" value="NZ_MBTG01000066.1"/>
</dbReference>
<keyword evidence="4" id="KW-1185">Reference proteome</keyword>
<dbReference type="STRING" id="1469647.BC351_11750"/>
<keyword evidence="3" id="KW-0378">Hydrolase</keyword>
<sequence length="637" mass="71799">MKIGKWMLTSTLILAMTVPTAVQAAGTGSDKTTKYRVYQYNHVLMEFAAYAQAEAFAKGFTNSHVEEIGTRKWLWNNFPRYQVYQLDASLPEWQFATLDAAIAEAKKWTNASVRDLQSTGWVWNNYPKYQVYQNEITLDSWKFQTLNEAIAEAKKWGSAHIIELNSNQWVWDNIASDVKKLLSSGDPIYKVYQGTFSADNWAFASLEDAVKEALKWGNSTVVNTTTKATVYSNLKSYKVFQNDTFLQEFTSMDDAIDYGKQWGHSAVFKDGHKIWNNYASYQVLQNSSLIGEFKTIPEALNYSIQYSNASIQTLDHSLLWDNFKKLQVWGWNGQSGGETIKSQVNNTIGLDVDSPSYFELADASGNLKDNSNADTVKWLQKSGYTVYPLVSNQFSSSLTTQFLADSAAQDKFIKALVDRSVLLGVPGINVDFESLAGSDRNAFTAFITKLTAYAHLQGLVISIDLPRGSVKWNHLSAFDHEKLGNLVDYVVIMAYDQFYKGSTSAGSVAGLPWTDGGIQEFLSYGIPRDKIILGIPYYVREWKLDAAGALQGNRTVLMKDIPALIASKTTTQTWDKTFEQYRVEYQENGFTYVFWLEDQATVKARLDMAKKYDIAGVAAWRLGYDSADLWKSVLQNK</sequence>
<dbReference type="GO" id="GO:0005975">
    <property type="term" value="P:carbohydrate metabolic process"/>
    <property type="evidence" value="ECO:0007669"/>
    <property type="project" value="InterPro"/>
</dbReference>
<evidence type="ECO:0000313" key="3">
    <source>
        <dbReference type="EMBL" id="OPH47171.1"/>
    </source>
</evidence>
<organism evidence="3 4">
    <name type="scientific">Paenibacillus ferrarius</name>
    <dbReference type="NCBI Taxonomy" id="1469647"/>
    <lineage>
        <taxon>Bacteria</taxon>
        <taxon>Bacillati</taxon>
        <taxon>Bacillota</taxon>
        <taxon>Bacilli</taxon>
        <taxon>Bacillales</taxon>
        <taxon>Paenibacillaceae</taxon>
        <taxon>Paenibacillus</taxon>
    </lineage>
</organism>
<dbReference type="EMBL" id="MBTG01000066">
    <property type="protein sequence ID" value="OPH47171.1"/>
    <property type="molecule type" value="Genomic_DNA"/>
</dbReference>
<dbReference type="SUPFAM" id="SSF51445">
    <property type="entry name" value="(Trans)glycosidases"/>
    <property type="match status" value="1"/>
</dbReference>
<keyword evidence="1" id="KW-0732">Signal</keyword>
<dbReference type="PANTHER" id="PTHR46066">
    <property type="entry name" value="CHITINASE DOMAIN-CONTAINING PROTEIN 1 FAMILY MEMBER"/>
    <property type="match status" value="1"/>
</dbReference>
<dbReference type="OrthoDB" id="9775889at2"/>
<feature type="domain" description="GH18" evidence="2">
    <location>
        <begin position="323"/>
        <end position="637"/>
    </location>
</feature>
<reference evidence="4" key="1">
    <citation type="submission" date="2016-07" db="EMBL/GenBank/DDBJ databases">
        <authorList>
            <person name="Florea S."/>
            <person name="Webb J.S."/>
            <person name="Jaromczyk J."/>
            <person name="Schardl C.L."/>
        </authorList>
    </citation>
    <scope>NUCLEOTIDE SEQUENCE [LARGE SCALE GENOMIC DNA]</scope>
    <source>
        <strain evidence="4">CY1</strain>
    </source>
</reference>
<dbReference type="GO" id="GO:0008061">
    <property type="term" value="F:chitin binding"/>
    <property type="evidence" value="ECO:0007669"/>
    <property type="project" value="InterPro"/>
</dbReference>
<evidence type="ECO:0000256" key="1">
    <source>
        <dbReference type="SAM" id="SignalP"/>
    </source>
</evidence>
<comment type="caution">
    <text evidence="3">The sequence shown here is derived from an EMBL/GenBank/DDBJ whole genome shotgun (WGS) entry which is preliminary data.</text>
</comment>
<feature type="chain" id="PRO_5013365098" evidence="1">
    <location>
        <begin position="25"/>
        <end position="637"/>
    </location>
</feature>
<dbReference type="InterPro" id="IPR001223">
    <property type="entry name" value="Glyco_hydro18_cat"/>
</dbReference>
<accession>A0A1V4H7P4</accession>
<evidence type="ECO:0000313" key="4">
    <source>
        <dbReference type="Proteomes" id="UP000190626"/>
    </source>
</evidence>
<dbReference type="InterPro" id="IPR029070">
    <property type="entry name" value="Chitinase_insertion_sf"/>
</dbReference>
<dbReference type="Gene3D" id="3.10.50.10">
    <property type="match status" value="1"/>
</dbReference>
<dbReference type="PROSITE" id="PS51910">
    <property type="entry name" value="GH18_2"/>
    <property type="match status" value="1"/>
</dbReference>
<name>A0A1V4H7P4_9BACL</name>
<dbReference type="SMART" id="SM00636">
    <property type="entry name" value="Glyco_18"/>
    <property type="match status" value="1"/>
</dbReference>
<feature type="signal peptide" evidence="1">
    <location>
        <begin position="1"/>
        <end position="24"/>
    </location>
</feature>
<dbReference type="Gene3D" id="3.20.20.80">
    <property type="entry name" value="Glycosidases"/>
    <property type="match status" value="1"/>
</dbReference>
<protein>
    <submittedName>
        <fullName evidence="3">Glycoside hydrolase family 18</fullName>
    </submittedName>
</protein>
<dbReference type="InterPro" id="IPR017853">
    <property type="entry name" value="GH"/>
</dbReference>
<dbReference type="AlphaFoldDB" id="A0A1V4H7P4"/>
<dbReference type="InterPro" id="IPR011583">
    <property type="entry name" value="Chitinase_II/V-like_cat"/>
</dbReference>